<dbReference type="Gene3D" id="3.90.600.10">
    <property type="entry name" value="Phosphoribosylglycinamide synthetase, C-terminal domain"/>
    <property type="match status" value="1"/>
</dbReference>
<dbReference type="InterPro" id="IPR016185">
    <property type="entry name" value="PreATP-grasp_dom_sf"/>
</dbReference>
<keyword evidence="4" id="KW-0547">Nucleotide-binding</keyword>
<dbReference type="GO" id="GO:0006189">
    <property type="term" value="P:'de novo' IMP biosynthetic process"/>
    <property type="evidence" value="ECO:0007669"/>
    <property type="project" value="UniProtKB-UniPathway"/>
</dbReference>
<name>A0A0F9S9Y1_9ZZZZ</name>
<evidence type="ECO:0000256" key="5">
    <source>
        <dbReference type="ARBA" id="ARBA00022755"/>
    </source>
</evidence>
<dbReference type="Pfam" id="PF01071">
    <property type="entry name" value="GARS_A"/>
    <property type="match status" value="1"/>
</dbReference>
<protein>
    <recommendedName>
        <fullName evidence="2">phosphoribosylamine--glycine ligase</fullName>
        <ecNumber evidence="2">6.3.4.13</ecNumber>
    </recommendedName>
    <alternativeName>
        <fullName evidence="8">Glycinamide ribonucleotide synthetase</fullName>
    </alternativeName>
    <alternativeName>
        <fullName evidence="9">Phosphoribosylglycinamide synthetase</fullName>
    </alternativeName>
</protein>
<dbReference type="NCBIfam" id="TIGR00877">
    <property type="entry name" value="purD"/>
    <property type="match status" value="1"/>
</dbReference>
<dbReference type="SUPFAM" id="SSF56059">
    <property type="entry name" value="Glutathione synthetase ATP-binding domain-like"/>
    <property type="match status" value="1"/>
</dbReference>
<dbReference type="InterPro" id="IPR011761">
    <property type="entry name" value="ATP-grasp"/>
</dbReference>
<dbReference type="InterPro" id="IPR013815">
    <property type="entry name" value="ATP_grasp_subdomain_1"/>
</dbReference>
<dbReference type="AlphaFoldDB" id="A0A0F9S9Y1"/>
<comment type="caution">
    <text evidence="11">The sequence shown here is derived from an EMBL/GenBank/DDBJ whole genome shotgun (WGS) entry which is preliminary data.</text>
</comment>
<keyword evidence="3" id="KW-0436">Ligase</keyword>
<accession>A0A0F9S9Y1</accession>
<dbReference type="Gene3D" id="3.40.50.20">
    <property type="match status" value="1"/>
</dbReference>
<dbReference type="EC" id="6.3.4.13" evidence="2"/>
<dbReference type="InterPro" id="IPR020560">
    <property type="entry name" value="PRibGlycinamide_synth_C-dom"/>
</dbReference>
<dbReference type="SMART" id="SM01210">
    <property type="entry name" value="GARS_C"/>
    <property type="match status" value="1"/>
</dbReference>
<dbReference type="GO" id="GO:0046872">
    <property type="term" value="F:metal ion binding"/>
    <property type="evidence" value="ECO:0007669"/>
    <property type="project" value="InterPro"/>
</dbReference>
<dbReference type="EMBL" id="LAZR01002740">
    <property type="protein sequence ID" value="KKN26188.1"/>
    <property type="molecule type" value="Genomic_DNA"/>
</dbReference>
<dbReference type="PANTHER" id="PTHR43472:SF1">
    <property type="entry name" value="PHOSPHORIBOSYLAMINE--GLYCINE LIGASE, CHLOROPLASTIC"/>
    <property type="match status" value="1"/>
</dbReference>
<dbReference type="InterPro" id="IPR020559">
    <property type="entry name" value="PRibGlycinamide_synth_CS"/>
</dbReference>
<evidence type="ECO:0000256" key="7">
    <source>
        <dbReference type="ARBA" id="ARBA00038345"/>
    </source>
</evidence>
<evidence type="ECO:0000256" key="4">
    <source>
        <dbReference type="ARBA" id="ARBA00022741"/>
    </source>
</evidence>
<evidence type="ECO:0000259" key="10">
    <source>
        <dbReference type="PROSITE" id="PS50975"/>
    </source>
</evidence>
<dbReference type="PROSITE" id="PS50975">
    <property type="entry name" value="ATP_GRASP"/>
    <property type="match status" value="1"/>
</dbReference>
<dbReference type="SMART" id="SM01209">
    <property type="entry name" value="GARS_A"/>
    <property type="match status" value="1"/>
</dbReference>
<dbReference type="Gene3D" id="3.30.1490.20">
    <property type="entry name" value="ATP-grasp fold, A domain"/>
    <property type="match status" value="1"/>
</dbReference>
<dbReference type="PANTHER" id="PTHR43472">
    <property type="entry name" value="PHOSPHORIBOSYLAMINE--GLYCINE LIGASE"/>
    <property type="match status" value="1"/>
</dbReference>
<evidence type="ECO:0000256" key="1">
    <source>
        <dbReference type="ARBA" id="ARBA00005174"/>
    </source>
</evidence>
<comment type="pathway">
    <text evidence="1">Purine metabolism; IMP biosynthesis via de novo pathway; N(1)-(5-phospho-D-ribosyl)glycinamide from 5-phospho-alpha-D-ribose 1-diphosphate: step 2/2.</text>
</comment>
<evidence type="ECO:0000256" key="9">
    <source>
        <dbReference type="ARBA" id="ARBA00042864"/>
    </source>
</evidence>
<dbReference type="InterPro" id="IPR011054">
    <property type="entry name" value="Rudment_hybrid_motif"/>
</dbReference>
<comment type="similarity">
    <text evidence="7">Belongs to the GARS family.</text>
</comment>
<dbReference type="PROSITE" id="PS00184">
    <property type="entry name" value="GARS"/>
    <property type="match status" value="1"/>
</dbReference>
<proteinExistence type="inferred from homology"/>
<dbReference type="GO" id="GO:0004637">
    <property type="term" value="F:phosphoribosylamine-glycine ligase activity"/>
    <property type="evidence" value="ECO:0007669"/>
    <property type="project" value="UniProtKB-EC"/>
</dbReference>
<feature type="domain" description="ATP-grasp" evidence="10">
    <location>
        <begin position="109"/>
        <end position="319"/>
    </location>
</feature>
<dbReference type="Gene3D" id="3.30.470.20">
    <property type="entry name" value="ATP-grasp fold, B domain"/>
    <property type="match status" value="1"/>
</dbReference>
<evidence type="ECO:0000256" key="3">
    <source>
        <dbReference type="ARBA" id="ARBA00022598"/>
    </source>
</evidence>
<dbReference type="InterPro" id="IPR037123">
    <property type="entry name" value="PRibGlycinamide_synth_C_sf"/>
</dbReference>
<dbReference type="InterPro" id="IPR020561">
    <property type="entry name" value="PRibGlycinamid_synth_ATP-grasp"/>
</dbReference>
<keyword evidence="5" id="KW-0658">Purine biosynthesis</keyword>
<evidence type="ECO:0000256" key="8">
    <source>
        <dbReference type="ARBA" id="ARBA00042242"/>
    </source>
</evidence>
<gene>
    <name evidence="11" type="ORF">LCGC14_0877180</name>
</gene>
<evidence type="ECO:0000256" key="6">
    <source>
        <dbReference type="ARBA" id="ARBA00022840"/>
    </source>
</evidence>
<evidence type="ECO:0000256" key="2">
    <source>
        <dbReference type="ARBA" id="ARBA00013255"/>
    </source>
</evidence>
<dbReference type="UniPathway" id="UPA00074">
    <property type="reaction ID" value="UER00125"/>
</dbReference>
<dbReference type="Pfam" id="PF02843">
    <property type="entry name" value="GARS_C"/>
    <property type="match status" value="1"/>
</dbReference>
<dbReference type="Pfam" id="PF02844">
    <property type="entry name" value="GARS_N"/>
    <property type="match status" value="1"/>
</dbReference>
<keyword evidence="6" id="KW-0067">ATP-binding</keyword>
<evidence type="ECO:0000313" key="11">
    <source>
        <dbReference type="EMBL" id="KKN26188.1"/>
    </source>
</evidence>
<reference evidence="11" key="1">
    <citation type="journal article" date="2015" name="Nature">
        <title>Complex archaea that bridge the gap between prokaryotes and eukaryotes.</title>
        <authorList>
            <person name="Spang A."/>
            <person name="Saw J.H."/>
            <person name="Jorgensen S.L."/>
            <person name="Zaremba-Niedzwiedzka K."/>
            <person name="Martijn J."/>
            <person name="Lind A.E."/>
            <person name="van Eijk R."/>
            <person name="Schleper C."/>
            <person name="Guy L."/>
            <person name="Ettema T.J."/>
        </authorList>
    </citation>
    <scope>NUCLEOTIDE SEQUENCE</scope>
</reference>
<dbReference type="SUPFAM" id="SSF52440">
    <property type="entry name" value="PreATP-grasp domain"/>
    <property type="match status" value="1"/>
</dbReference>
<dbReference type="HAMAP" id="MF_00138">
    <property type="entry name" value="GARS"/>
    <property type="match status" value="1"/>
</dbReference>
<dbReference type="InterPro" id="IPR020562">
    <property type="entry name" value="PRibGlycinamide_synth_N"/>
</dbReference>
<sequence>MVNCLVIGHGAREHVIGEAIVNSGANLFAYMSFKNAGLEDLSQDIKIHSETDFQEILQYCSEKRIDFAVIGPEAPLVVGIVDALEIGGIPCIGPRIEAAQLEGSKSFTRALLEKYKIPSNIRSKFFNSMDGLEKFIRNMGEENVVIKPDGLTGGKGVKIYGDHLFSTQDIVDYCQDLIQQKTRFIVEEKCDGEEFTLQTFVDGKNVVGTPLVQDHKRAYEDDKGPNTGGMGSYSIQDHLLPFISQSDIEDALNDMKKSVAAVKSETGVEYKGFLYGQFMKTAKGLKLIEFNVRFGDPEAMNVLPLLKTNFVDICNAIIDGTLNKLNIEFEKKATVCKYLAPEGYPVSPKKDELVKVNKEKLSEIGAKFYYASVYREDNAIYTTTSRAMGILGIADSLEEAEKIAEQGVGCIEGKLFHRKDVGTRRILQKRIDHMDRLLNTS</sequence>
<dbReference type="GO" id="GO:0005524">
    <property type="term" value="F:ATP binding"/>
    <property type="evidence" value="ECO:0007669"/>
    <property type="project" value="UniProtKB-KW"/>
</dbReference>
<organism evidence="11">
    <name type="scientific">marine sediment metagenome</name>
    <dbReference type="NCBI Taxonomy" id="412755"/>
    <lineage>
        <taxon>unclassified sequences</taxon>
        <taxon>metagenomes</taxon>
        <taxon>ecological metagenomes</taxon>
    </lineage>
</organism>
<dbReference type="GO" id="GO:0009113">
    <property type="term" value="P:purine nucleobase biosynthetic process"/>
    <property type="evidence" value="ECO:0007669"/>
    <property type="project" value="InterPro"/>
</dbReference>
<dbReference type="SUPFAM" id="SSF51246">
    <property type="entry name" value="Rudiment single hybrid motif"/>
    <property type="match status" value="1"/>
</dbReference>
<dbReference type="InterPro" id="IPR000115">
    <property type="entry name" value="PRibGlycinamide_synth"/>
</dbReference>